<protein>
    <recommendedName>
        <fullName evidence="2">Lipid/polyisoprenoid-binding YceI-like domain-containing protein</fullName>
    </recommendedName>
</protein>
<dbReference type="AlphaFoldDB" id="A0A0E3UNZ5"/>
<evidence type="ECO:0000256" key="1">
    <source>
        <dbReference type="SAM" id="SignalP"/>
    </source>
</evidence>
<dbReference type="RefSeq" id="WP_052632729.1">
    <property type="nucleotide sequence ID" value="NZ_CP011144.1"/>
</dbReference>
<name>A0A0E3UNZ5_9GAMM</name>
<dbReference type="Pfam" id="PF04264">
    <property type="entry name" value="YceI"/>
    <property type="match status" value="1"/>
</dbReference>
<dbReference type="SUPFAM" id="SSF101874">
    <property type="entry name" value="YceI-like"/>
    <property type="match status" value="1"/>
</dbReference>
<dbReference type="PANTHER" id="PTHR34406:SF1">
    <property type="entry name" value="PROTEIN YCEI"/>
    <property type="match status" value="1"/>
</dbReference>
<dbReference type="KEGG" id="psuw:WQ53_12165"/>
<accession>A0A0E3UNZ5</accession>
<reference evidence="3 4" key="1">
    <citation type="journal article" date="2015" name="Genome Announc.">
        <title>Complete Genome Sequence of Pseudoxanthomonas suwonensis Strain J1, a Cellulose-Degrading Bacterium Isolated from Leaf- and Wood-Enriched Soil.</title>
        <authorList>
            <person name="Hou L."/>
            <person name="Jiang J."/>
            <person name="Xu Z."/>
            <person name="Zhou Y."/>
            <person name="Leung F.C."/>
        </authorList>
    </citation>
    <scope>NUCLEOTIDE SEQUENCE [LARGE SCALE GENOMIC DNA]</scope>
    <source>
        <strain evidence="3 4">J1</strain>
    </source>
</reference>
<evidence type="ECO:0000259" key="2">
    <source>
        <dbReference type="SMART" id="SM00867"/>
    </source>
</evidence>
<proteinExistence type="predicted"/>
<sequence>MTIKLTTPAAVAAALAAMLATAPAAAADYVQAPGSTLAFASRYDGELFTGRFGDFQTRLSFDPARPEAGKLDVTIALTSANTGNADRDSTLKTADFFDIGRFAQARYSASGFRRLDDGRYAADGTLELRGVRKPVTLTFTWQDGAQPVLDGKAVVRRLDFGVGGGDWADTSAIPDEVAISTKVLFKAQ</sequence>
<dbReference type="SMART" id="SM00867">
    <property type="entry name" value="YceI"/>
    <property type="match status" value="1"/>
</dbReference>
<keyword evidence="4" id="KW-1185">Reference proteome</keyword>
<organism evidence="3 4">
    <name type="scientific">Pseudoxanthomonas suwonensis</name>
    <dbReference type="NCBI Taxonomy" id="314722"/>
    <lineage>
        <taxon>Bacteria</taxon>
        <taxon>Pseudomonadati</taxon>
        <taxon>Pseudomonadota</taxon>
        <taxon>Gammaproteobacteria</taxon>
        <taxon>Lysobacterales</taxon>
        <taxon>Lysobacteraceae</taxon>
        <taxon>Pseudoxanthomonas</taxon>
    </lineage>
</organism>
<dbReference type="InterPro" id="IPR007372">
    <property type="entry name" value="Lipid/polyisoprenoid-bd_YceI"/>
</dbReference>
<feature type="signal peptide" evidence="1">
    <location>
        <begin position="1"/>
        <end position="26"/>
    </location>
</feature>
<evidence type="ECO:0000313" key="3">
    <source>
        <dbReference type="EMBL" id="AKC87395.1"/>
    </source>
</evidence>
<dbReference type="PATRIC" id="fig|314722.6.peg.2638"/>
<dbReference type="Proteomes" id="UP000033067">
    <property type="component" value="Chromosome"/>
</dbReference>
<dbReference type="InterPro" id="IPR036761">
    <property type="entry name" value="TTHA0802/YceI-like_sf"/>
</dbReference>
<dbReference type="OrthoDB" id="1247465at2"/>
<feature type="chain" id="PRO_5002412957" description="Lipid/polyisoprenoid-binding YceI-like domain-containing protein" evidence="1">
    <location>
        <begin position="27"/>
        <end position="188"/>
    </location>
</feature>
<dbReference type="PANTHER" id="PTHR34406">
    <property type="entry name" value="PROTEIN YCEI"/>
    <property type="match status" value="1"/>
</dbReference>
<dbReference type="EMBL" id="CP011144">
    <property type="protein sequence ID" value="AKC87395.1"/>
    <property type="molecule type" value="Genomic_DNA"/>
</dbReference>
<keyword evidence="1" id="KW-0732">Signal</keyword>
<evidence type="ECO:0000313" key="4">
    <source>
        <dbReference type="Proteomes" id="UP000033067"/>
    </source>
</evidence>
<dbReference type="Gene3D" id="2.40.128.110">
    <property type="entry name" value="Lipid/polyisoprenoid-binding, YceI-like"/>
    <property type="match status" value="1"/>
</dbReference>
<feature type="domain" description="Lipid/polyisoprenoid-binding YceI-like" evidence="2">
    <location>
        <begin position="28"/>
        <end position="186"/>
    </location>
</feature>
<gene>
    <name evidence="3" type="ORF">WQ53_12165</name>
</gene>